<dbReference type="Proteomes" id="UP000000311">
    <property type="component" value="Unassembled WGS sequence"/>
</dbReference>
<dbReference type="InterPro" id="IPR002011">
    <property type="entry name" value="Tyr_kinase_rcpt_2_CS"/>
</dbReference>
<dbReference type="AlphaFoldDB" id="E2APF6"/>
<evidence type="ECO:0000256" key="3">
    <source>
        <dbReference type="ARBA" id="ARBA00022553"/>
    </source>
</evidence>
<name>E2APF6_CAMFO</name>
<keyword evidence="4" id="KW-0808">Transferase</keyword>
<evidence type="ECO:0000256" key="2">
    <source>
        <dbReference type="ARBA" id="ARBA00011902"/>
    </source>
</evidence>
<keyword evidence="5" id="KW-0547">Nucleotide-binding</keyword>
<evidence type="ECO:0000256" key="1">
    <source>
        <dbReference type="ARBA" id="ARBA00004308"/>
    </source>
</evidence>
<dbReference type="GO" id="GO:0043235">
    <property type="term" value="C:receptor complex"/>
    <property type="evidence" value="ECO:0007669"/>
    <property type="project" value="TreeGrafter"/>
</dbReference>
<dbReference type="PANTHER" id="PTHR24416">
    <property type="entry name" value="TYROSINE-PROTEIN KINASE RECEPTOR"/>
    <property type="match status" value="1"/>
</dbReference>
<gene>
    <name evidence="12" type="ORF">EAG_09681</name>
</gene>
<sequence length="172" mass="19833">MCEDVARGCCYLEVRFVHRDLACRNCLVSSRNRENRVIKIGDFGLARDIYKDDYYRGKGKELLPVRWMAPESLIFGTFTSQSDVWSFGVLMWEITSLGEQPYIGKSIEEVINYVRDGGRLSMTLNCPSILYQLMLRCWSTVDARPNFKFCLKNIIALRKNIEDALLSPVDTI</sequence>
<protein>
    <recommendedName>
        <fullName evidence="2">receptor protein-tyrosine kinase</fullName>
        <ecNumber evidence="2">2.7.10.1</ecNumber>
    </recommendedName>
</protein>
<evidence type="ECO:0000313" key="12">
    <source>
        <dbReference type="EMBL" id="EFN64701.1"/>
    </source>
</evidence>
<dbReference type="Pfam" id="PF07714">
    <property type="entry name" value="PK_Tyr_Ser-Thr"/>
    <property type="match status" value="1"/>
</dbReference>
<keyword evidence="6" id="KW-0418">Kinase</keyword>
<dbReference type="InterPro" id="IPR008266">
    <property type="entry name" value="Tyr_kinase_AS"/>
</dbReference>
<evidence type="ECO:0000313" key="13">
    <source>
        <dbReference type="Proteomes" id="UP000000311"/>
    </source>
</evidence>
<dbReference type="GO" id="GO:0005886">
    <property type="term" value="C:plasma membrane"/>
    <property type="evidence" value="ECO:0007669"/>
    <property type="project" value="TreeGrafter"/>
</dbReference>
<dbReference type="STRING" id="104421.E2APF6"/>
<accession>E2APF6</accession>
<keyword evidence="9" id="KW-0829">Tyrosine-protein kinase</keyword>
<dbReference type="SMART" id="SM00219">
    <property type="entry name" value="TyrKc"/>
    <property type="match status" value="1"/>
</dbReference>
<dbReference type="EMBL" id="GL441524">
    <property type="protein sequence ID" value="EFN64701.1"/>
    <property type="molecule type" value="Genomic_DNA"/>
</dbReference>
<comment type="catalytic activity">
    <reaction evidence="10">
        <text>L-tyrosyl-[protein] + ATP = O-phospho-L-tyrosyl-[protein] + ADP + H(+)</text>
        <dbReference type="Rhea" id="RHEA:10596"/>
        <dbReference type="Rhea" id="RHEA-COMP:10136"/>
        <dbReference type="Rhea" id="RHEA-COMP:20101"/>
        <dbReference type="ChEBI" id="CHEBI:15378"/>
        <dbReference type="ChEBI" id="CHEBI:30616"/>
        <dbReference type="ChEBI" id="CHEBI:46858"/>
        <dbReference type="ChEBI" id="CHEBI:61978"/>
        <dbReference type="ChEBI" id="CHEBI:456216"/>
        <dbReference type="EC" id="2.7.10.1"/>
    </reaction>
</comment>
<dbReference type="Gene3D" id="1.10.510.10">
    <property type="entry name" value="Transferase(Phosphotransferase) domain 1"/>
    <property type="match status" value="1"/>
</dbReference>
<evidence type="ECO:0000259" key="11">
    <source>
        <dbReference type="PROSITE" id="PS50011"/>
    </source>
</evidence>
<keyword evidence="8" id="KW-0472">Membrane</keyword>
<dbReference type="GO" id="GO:0050793">
    <property type="term" value="P:regulation of developmental process"/>
    <property type="evidence" value="ECO:0007669"/>
    <property type="project" value="UniProtKB-ARBA"/>
</dbReference>
<dbReference type="InterPro" id="IPR001245">
    <property type="entry name" value="Ser-Thr/Tyr_kinase_cat_dom"/>
</dbReference>
<dbReference type="GO" id="GO:0005524">
    <property type="term" value="F:ATP binding"/>
    <property type="evidence" value="ECO:0007669"/>
    <property type="project" value="UniProtKB-KW"/>
</dbReference>
<dbReference type="InterPro" id="IPR011009">
    <property type="entry name" value="Kinase-like_dom_sf"/>
</dbReference>
<keyword evidence="7" id="KW-0067">ATP-binding</keyword>
<dbReference type="GO" id="GO:0048468">
    <property type="term" value="P:cell development"/>
    <property type="evidence" value="ECO:0007669"/>
    <property type="project" value="UniProtKB-ARBA"/>
</dbReference>
<dbReference type="EC" id="2.7.10.1" evidence="2"/>
<reference evidence="12 13" key="1">
    <citation type="journal article" date="2010" name="Science">
        <title>Genomic comparison of the ants Camponotus floridanus and Harpegnathos saltator.</title>
        <authorList>
            <person name="Bonasio R."/>
            <person name="Zhang G."/>
            <person name="Ye C."/>
            <person name="Mutti N.S."/>
            <person name="Fang X."/>
            <person name="Qin N."/>
            <person name="Donahue G."/>
            <person name="Yang P."/>
            <person name="Li Q."/>
            <person name="Li C."/>
            <person name="Zhang P."/>
            <person name="Huang Z."/>
            <person name="Berger S.L."/>
            <person name="Reinberg D."/>
            <person name="Wang J."/>
            <person name="Liebig J."/>
        </authorList>
    </citation>
    <scope>NUCLEOTIDE SEQUENCE [LARGE SCALE GENOMIC DNA]</scope>
    <source>
        <strain evidence="13">C129</strain>
    </source>
</reference>
<proteinExistence type="predicted"/>
<feature type="domain" description="Protein kinase" evidence="11">
    <location>
        <begin position="1"/>
        <end position="166"/>
    </location>
</feature>
<evidence type="ECO:0000256" key="5">
    <source>
        <dbReference type="ARBA" id="ARBA00022741"/>
    </source>
</evidence>
<dbReference type="GO" id="GO:0030182">
    <property type="term" value="P:neuron differentiation"/>
    <property type="evidence" value="ECO:0007669"/>
    <property type="project" value="UniProtKB-ARBA"/>
</dbReference>
<dbReference type="GO" id="GO:0004714">
    <property type="term" value="F:transmembrane receptor protein tyrosine kinase activity"/>
    <property type="evidence" value="ECO:0007669"/>
    <property type="project" value="UniProtKB-EC"/>
</dbReference>
<dbReference type="GO" id="GO:0007169">
    <property type="term" value="P:cell surface receptor protein tyrosine kinase signaling pathway"/>
    <property type="evidence" value="ECO:0007669"/>
    <property type="project" value="InterPro"/>
</dbReference>
<dbReference type="InterPro" id="IPR050122">
    <property type="entry name" value="RTK"/>
</dbReference>
<evidence type="ECO:0000256" key="6">
    <source>
        <dbReference type="ARBA" id="ARBA00022777"/>
    </source>
</evidence>
<dbReference type="PROSITE" id="PS00239">
    <property type="entry name" value="RECEPTOR_TYR_KIN_II"/>
    <property type="match status" value="1"/>
</dbReference>
<dbReference type="OrthoDB" id="7549787at2759"/>
<dbReference type="OMA" id="ERARTHC"/>
<dbReference type="SUPFAM" id="SSF56112">
    <property type="entry name" value="Protein kinase-like (PK-like)"/>
    <property type="match status" value="1"/>
</dbReference>
<dbReference type="GO" id="GO:0051130">
    <property type="term" value="P:positive regulation of cellular component organization"/>
    <property type="evidence" value="ECO:0007669"/>
    <property type="project" value="UniProtKB-ARBA"/>
</dbReference>
<evidence type="ECO:0000256" key="8">
    <source>
        <dbReference type="ARBA" id="ARBA00023136"/>
    </source>
</evidence>
<dbReference type="PANTHER" id="PTHR24416:SF527">
    <property type="entry name" value="PROTO-ONCOGENE TYROSINE-PROTEIN KINASE ROS"/>
    <property type="match status" value="1"/>
</dbReference>
<evidence type="ECO:0000256" key="9">
    <source>
        <dbReference type="ARBA" id="ARBA00023137"/>
    </source>
</evidence>
<organism evidence="13">
    <name type="scientific">Camponotus floridanus</name>
    <name type="common">Florida carpenter ant</name>
    <dbReference type="NCBI Taxonomy" id="104421"/>
    <lineage>
        <taxon>Eukaryota</taxon>
        <taxon>Metazoa</taxon>
        <taxon>Ecdysozoa</taxon>
        <taxon>Arthropoda</taxon>
        <taxon>Hexapoda</taxon>
        <taxon>Insecta</taxon>
        <taxon>Pterygota</taxon>
        <taxon>Neoptera</taxon>
        <taxon>Endopterygota</taxon>
        <taxon>Hymenoptera</taxon>
        <taxon>Apocrita</taxon>
        <taxon>Aculeata</taxon>
        <taxon>Formicoidea</taxon>
        <taxon>Formicidae</taxon>
        <taxon>Formicinae</taxon>
        <taxon>Camponotus</taxon>
    </lineage>
</organism>
<keyword evidence="13" id="KW-1185">Reference proteome</keyword>
<dbReference type="FunFam" id="1.10.510.10:FF:001512">
    <property type="entry name" value="Receptor tyrosine-protein kinase erbB-2"/>
    <property type="match status" value="1"/>
</dbReference>
<dbReference type="PROSITE" id="PS00109">
    <property type="entry name" value="PROTEIN_KINASE_TYR"/>
    <property type="match status" value="1"/>
</dbReference>
<dbReference type="InParanoid" id="E2APF6"/>
<dbReference type="GO" id="GO:0012505">
    <property type="term" value="C:endomembrane system"/>
    <property type="evidence" value="ECO:0007669"/>
    <property type="project" value="UniProtKB-SubCell"/>
</dbReference>
<evidence type="ECO:0000256" key="7">
    <source>
        <dbReference type="ARBA" id="ARBA00022840"/>
    </source>
</evidence>
<dbReference type="InterPro" id="IPR020635">
    <property type="entry name" value="Tyr_kinase_cat_dom"/>
</dbReference>
<dbReference type="InterPro" id="IPR000719">
    <property type="entry name" value="Prot_kinase_dom"/>
</dbReference>
<comment type="subcellular location">
    <subcellularLocation>
        <location evidence="1">Endomembrane system</location>
    </subcellularLocation>
</comment>
<keyword evidence="3" id="KW-0597">Phosphoprotein</keyword>
<evidence type="ECO:0000256" key="10">
    <source>
        <dbReference type="ARBA" id="ARBA00051243"/>
    </source>
</evidence>
<dbReference type="PROSITE" id="PS50011">
    <property type="entry name" value="PROTEIN_KINASE_DOM"/>
    <property type="match status" value="1"/>
</dbReference>
<dbReference type="GO" id="GO:0032006">
    <property type="term" value="P:regulation of TOR signaling"/>
    <property type="evidence" value="ECO:0007669"/>
    <property type="project" value="TreeGrafter"/>
</dbReference>
<evidence type="ECO:0000256" key="4">
    <source>
        <dbReference type="ARBA" id="ARBA00022679"/>
    </source>
</evidence>
<dbReference type="PRINTS" id="PR00109">
    <property type="entry name" value="TYRKINASE"/>
</dbReference>